<keyword evidence="1" id="KW-0472">Membrane</keyword>
<dbReference type="eggNOG" id="ENOG502N60D">
    <property type="taxonomic scope" value="Archaea"/>
</dbReference>
<keyword evidence="1" id="KW-0812">Transmembrane</keyword>
<keyword evidence="1" id="KW-1133">Transmembrane helix</keyword>
<protein>
    <submittedName>
        <fullName evidence="2">Uncharacterized protein</fullName>
    </submittedName>
</protein>
<evidence type="ECO:0000313" key="2">
    <source>
        <dbReference type="EMBL" id="ELY42487.1"/>
    </source>
</evidence>
<dbReference type="OrthoDB" id="204572at2157"/>
<evidence type="ECO:0000313" key="3">
    <source>
        <dbReference type="Proteomes" id="UP000011661"/>
    </source>
</evidence>
<sequence>MLDRTERLTVALTVIFVGTLAATVYADSPAVWLGWATAMVLLAGSALVLANRAEPPPED</sequence>
<dbReference type="RefSeq" id="WP_008164036.1">
    <property type="nucleotide sequence ID" value="NZ_AOHX01000045.1"/>
</dbReference>
<dbReference type="PATRIC" id="fig|1230460.4.peg.2902"/>
<evidence type="ECO:0000256" key="1">
    <source>
        <dbReference type="SAM" id="Phobius"/>
    </source>
</evidence>
<keyword evidence="3" id="KW-1185">Reference proteome</keyword>
<comment type="caution">
    <text evidence="2">The sequence shown here is derived from an EMBL/GenBank/DDBJ whole genome shotgun (WGS) entry which is preliminary data.</text>
</comment>
<dbReference type="EMBL" id="AOHX01000045">
    <property type="protein sequence ID" value="ELY42487.1"/>
    <property type="molecule type" value="Genomic_DNA"/>
</dbReference>
<feature type="transmembrane region" description="Helical" evidence="1">
    <location>
        <begin position="7"/>
        <end position="26"/>
    </location>
</feature>
<feature type="transmembrane region" description="Helical" evidence="1">
    <location>
        <begin position="32"/>
        <end position="50"/>
    </location>
</feature>
<reference evidence="2 3" key="1">
    <citation type="journal article" date="2014" name="PLoS Genet.">
        <title>Phylogenetically driven sequencing of extremely halophilic archaea reveals strategies for static and dynamic osmo-response.</title>
        <authorList>
            <person name="Becker E.A."/>
            <person name="Seitzer P.M."/>
            <person name="Tritt A."/>
            <person name="Larsen D."/>
            <person name="Krusor M."/>
            <person name="Yao A.I."/>
            <person name="Wu D."/>
            <person name="Madern D."/>
            <person name="Eisen J.A."/>
            <person name="Darling A.E."/>
            <person name="Facciotti M.T."/>
        </authorList>
    </citation>
    <scope>NUCLEOTIDE SEQUENCE [LARGE SCALE GENOMIC DNA]</scope>
    <source>
        <strain evidence="2 3">JCM 14089</strain>
    </source>
</reference>
<dbReference type="Proteomes" id="UP000011661">
    <property type="component" value="Unassembled WGS sequence"/>
</dbReference>
<gene>
    <name evidence="2" type="ORF">C495_14267</name>
</gene>
<name>L9VZJ7_9EURY</name>
<accession>L9VZJ7</accession>
<dbReference type="AlphaFoldDB" id="L9VZJ7"/>
<dbReference type="STRING" id="1230460.C495_14267"/>
<proteinExistence type="predicted"/>
<organism evidence="2 3">
    <name type="scientific">Natronorubrum sulfidifaciens JCM 14089</name>
    <dbReference type="NCBI Taxonomy" id="1230460"/>
    <lineage>
        <taxon>Archaea</taxon>
        <taxon>Methanobacteriati</taxon>
        <taxon>Methanobacteriota</taxon>
        <taxon>Stenosarchaea group</taxon>
        <taxon>Halobacteria</taxon>
        <taxon>Halobacteriales</taxon>
        <taxon>Natrialbaceae</taxon>
        <taxon>Natronorubrum</taxon>
    </lineage>
</organism>